<evidence type="ECO:0000313" key="3">
    <source>
        <dbReference type="Proteomes" id="UP001226754"/>
    </source>
</evidence>
<dbReference type="Proteomes" id="UP001226754">
    <property type="component" value="Segment"/>
</dbReference>
<sequence>MSGKIVFSSILVSFTCSVFSQTVSGSVNIKRLLQDIIIFPLWAVVLIVFAIWSYETFRNTTLYRLRAAARTPRVRVEHTGVHDLPVYNRGIVRSVGVTEVPGEERDITNVTPVSPRHTWSH</sequence>
<keyword evidence="1" id="KW-1133">Transmembrane helix</keyword>
<feature type="transmembrane region" description="Helical" evidence="1">
    <location>
        <begin position="36"/>
        <end position="54"/>
    </location>
</feature>
<name>A0A650G1X5_9VIRU</name>
<reference evidence="2 3" key="1">
    <citation type="journal article" date="2019" name="Arch. Virol.">
        <title>Novel positive-sense single-stranded RNA virus related to alphavirus-like viruses from Fusarium graminearum.</title>
        <authorList>
            <person name="Zhang X."/>
            <person name="Zhang H."/>
            <person name="Ma D."/>
            <person name="Chen H."/>
            <person name="Li W."/>
        </authorList>
    </citation>
    <scope>NUCLEOTIDE SEQUENCE [LARGE SCALE GENOMIC DNA]</scope>
    <source>
        <strain evidence="2">CF16158</strain>
    </source>
</reference>
<dbReference type="EMBL" id="MN400076">
    <property type="protein sequence ID" value="QGW08823.1"/>
    <property type="molecule type" value="Genomic_RNA"/>
</dbReference>
<evidence type="ECO:0000256" key="1">
    <source>
        <dbReference type="SAM" id="Phobius"/>
    </source>
</evidence>
<organism evidence="2 3">
    <name type="scientific">Fusarium graminearum alphavirus-like virus 1</name>
    <dbReference type="NCBI Taxonomy" id="2683609"/>
    <lineage>
        <taxon>Viruses</taxon>
        <taxon>Riboviria</taxon>
        <taxon>Orthornavirae</taxon>
        <taxon>Kitrinoviricota</taxon>
        <taxon>Alsuviricetes</taxon>
        <taxon>Hepelivirales</taxon>
        <taxon>Mycoalphaviridae</taxon>
        <taxon>Betasclernavirus</taxon>
        <taxon>Betasclernavirus alphafusarii</taxon>
    </lineage>
</organism>
<keyword evidence="1" id="KW-0812">Transmembrane</keyword>
<protein>
    <submittedName>
        <fullName evidence="2">Uncharacterized protein</fullName>
    </submittedName>
</protein>
<accession>A0A650G1X5</accession>
<keyword evidence="1" id="KW-0472">Membrane</keyword>
<proteinExistence type="predicted"/>
<keyword evidence="3" id="KW-1185">Reference proteome</keyword>
<evidence type="ECO:0000313" key="2">
    <source>
        <dbReference type="EMBL" id="QGW08823.1"/>
    </source>
</evidence>